<name>A0A4D7QJ94_9HYPH</name>
<dbReference type="RefSeq" id="WP_137099142.1">
    <property type="nucleotide sequence ID" value="NZ_CP039865.1"/>
</dbReference>
<dbReference type="CDD" id="cd03443">
    <property type="entry name" value="PaaI_thioesterase"/>
    <property type="match status" value="1"/>
</dbReference>
<accession>A0A4D7QJ94</accession>
<dbReference type="OrthoDB" id="3477511at2"/>
<dbReference type="Gene3D" id="3.10.129.10">
    <property type="entry name" value="Hotdog Thioesterase"/>
    <property type="match status" value="1"/>
</dbReference>
<evidence type="ECO:0000259" key="2">
    <source>
        <dbReference type="Pfam" id="PF13622"/>
    </source>
</evidence>
<gene>
    <name evidence="3" type="ORF">E8L99_08560</name>
</gene>
<dbReference type="Proteomes" id="UP000298588">
    <property type="component" value="Chromosome"/>
</dbReference>
<dbReference type="InterPro" id="IPR039298">
    <property type="entry name" value="ACOT13"/>
</dbReference>
<evidence type="ECO:0000313" key="4">
    <source>
        <dbReference type="Proteomes" id="UP000298588"/>
    </source>
</evidence>
<dbReference type="SUPFAM" id="SSF54637">
    <property type="entry name" value="Thioesterase/thiol ester dehydrase-isomerase"/>
    <property type="match status" value="1"/>
</dbReference>
<keyword evidence="1" id="KW-0378">Hydrolase</keyword>
<dbReference type="KEGG" id="paqt:E8L99_08560"/>
<dbReference type="InterPro" id="IPR003736">
    <property type="entry name" value="PAAI_dom"/>
</dbReference>
<sequence>MTLKPDANGMIDGPTHLSEFQKLIGWEVPVWEDGHAVVTCTLRPEFTNRRGGLHGGLVATLIDAVAGHAALGPPPERPGEPAPPGVTLSLTINFLGTLREGTLTATARRTGGGKSIAFVHVTVEGPDGSPIAEATGTFRKFAPKG</sequence>
<dbReference type="AlphaFoldDB" id="A0A4D7QJ94"/>
<organism evidence="3 4">
    <name type="scientific">Phreatobacter aquaticus</name>
    <dbReference type="NCBI Taxonomy" id="2570229"/>
    <lineage>
        <taxon>Bacteria</taxon>
        <taxon>Pseudomonadati</taxon>
        <taxon>Pseudomonadota</taxon>
        <taxon>Alphaproteobacteria</taxon>
        <taxon>Hyphomicrobiales</taxon>
        <taxon>Phreatobacteraceae</taxon>
        <taxon>Phreatobacter</taxon>
    </lineage>
</organism>
<feature type="domain" description="Acyl-CoA thioesterase-like N-terminal HotDog" evidence="2">
    <location>
        <begin position="50"/>
        <end position="138"/>
    </location>
</feature>
<reference evidence="3 4" key="1">
    <citation type="submission" date="2019-04" db="EMBL/GenBank/DDBJ databases">
        <title>Phreatobacter aquaticus sp. nov.</title>
        <authorList>
            <person name="Choi A."/>
            <person name="Baek K."/>
        </authorList>
    </citation>
    <scope>NUCLEOTIDE SEQUENCE [LARGE SCALE GENOMIC DNA]</scope>
    <source>
        <strain evidence="3 4">NMCR1094</strain>
    </source>
</reference>
<evidence type="ECO:0000256" key="1">
    <source>
        <dbReference type="ARBA" id="ARBA00022801"/>
    </source>
</evidence>
<dbReference type="Pfam" id="PF13622">
    <property type="entry name" value="4HBT_3"/>
    <property type="match status" value="1"/>
</dbReference>
<dbReference type="PANTHER" id="PTHR21660:SF1">
    <property type="entry name" value="ACYL-COENZYME A THIOESTERASE 13"/>
    <property type="match status" value="1"/>
</dbReference>
<dbReference type="InterPro" id="IPR029069">
    <property type="entry name" value="HotDog_dom_sf"/>
</dbReference>
<evidence type="ECO:0000313" key="3">
    <source>
        <dbReference type="EMBL" id="QCK85809.1"/>
    </source>
</evidence>
<protein>
    <submittedName>
        <fullName evidence="3">PaaI family thioesterase</fullName>
    </submittedName>
</protein>
<dbReference type="NCBIfam" id="TIGR00369">
    <property type="entry name" value="unchar_dom_1"/>
    <property type="match status" value="1"/>
</dbReference>
<keyword evidence="4" id="KW-1185">Reference proteome</keyword>
<dbReference type="PANTHER" id="PTHR21660">
    <property type="entry name" value="THIOESTERASE SUPERFAMILY MEMBER-RELATED"/>
    <property type="match status" value="1"/>
</dbReference>
<dbReference type="GO" id="GO:0047617">
    <property type="term" value="F:fatty acyl-CoA hydrolase activity"/>
    <property type="evidence" value="ECO:0007669"/>
    <property type="project" value="InterPro"/>
</dbReference>
<dbReference type="InterPro" id="IPR049449">
    <property type="entry name" value="TesB_ACOT8-like_N"/>
</dbReference>
<proteinExistence type="predicted"/>
<dbReference type="EMBL" id="CP039865">
    <property type="protein sequence ID" value="QCK85809.1"/>
    <property type="molecule type" value="Genomic_DNA"/>
</dbReference>